<feature type="transmembrane region" description="Helical" evidence="7">
    <location>
        <begin position="994"/>
        <end position="1013"/>
    </location>
</feature>
<dbReference type="Pfam" id="PF00931">
    <property type="entry name" value="NB-ARC"/>
    <property type="match status" value="1"/>
</dbReference>
<reference evidence="12" key="1">
    <citation type="submission" date="2020-10" db="EMBL/GenBank/DDBJ databases">
        <authorList>
            <person name="Han B."/>
            <person name="Lu T."/>
            <person name="Zhao Q."/>
            <person name="Huang X."/>
            <person name="Zhao Y."/>
        </authorList>
    </citation>
    <scope>NUCLEOTIDE SEQUENCE</scope>
</reference>
<feature type="transmembrane region" description="Helical" evidence="7">
    <location>
        <begin position="1209"/>
        <end position="1227"/>
    </location>
</feature>
<dbReference type="OrthoDB" id="668047at2759"/>
<feature type="transmembrane region" description="Helical" evidence="7">
    <location>
        <begin position="1086"/>
        <end position="1103"/>
    </location>
</feature>
<evidence type="ECO:0000259" key="11">
    <source>
        <dbReference type="Pfam" id="PF23598"/>
    </source>
</evidence>
<dbReference type="InterPro" id="IPR002182">
    <property type="entry name" value="NB-ARC"/>
</dbReference>
<dbReference type="SUPFAM" id="SSF52058">
    <property type="entry name" value="L domain-like"/>
    <property type="match status" value="1"/>
</dbReference>
<keyword evidence="13" id="KW-1185">Reference proteome</keyword>
<feature type="transmembrane region" description="Helical" evidence="7">
    <location>
        <begin position="963"/>
        <end position="982"/>
    </location>
</feature>
<evidence type="ECO:0008006" key="14">
    <source>
        <dbReference type="Google" id="ProtNLM"/>
    </source>
</evidence>
<dbReference type="InterPro" id="IPR042197">
    <property type="entry name" value="Apaf_helical"/>
</dbReference>
<keyword evidence="3" id="KW-0677">Repeat</keyword>
<name>A0A811NV89_9POAL</name>
<dbReference type="GO" id="GO:0002758">
    <property type="term" value="P:innate immune response-activating signaling pathway"/>
    <property type="evidence" value="ECO:0007669"/>
    <property type="project" value="UniProtKB-ARBA"/>
</dbReference>
<keyword evidence="7" id="KW-1133">Transmembrane helix</keyword>
<keyword evidence="2" id="KW-0433">Leucine-rich repeat</keyword>
<dbReference type="InterPro" id="IPR058922">
    <property type="entry name" value="WHD_DRP"/>
</dbReference>
<evidence type="ECO:0000256" key="6">
    <source>
        <dbReference type="ARBA" id="ARBA00023054"/>
    </source>
</evidence>
<dbReference type="Proteomes" id="UP000604825">
    <property type="component" value="Unassembled WGS sequence"/>
</dbReference>
<dbReference type="InterPro" id="IPR041118">
    <property type="entry name" value="Rx_N"/>
</dbReference>
<feature type="transmembrane region" description="Helical" evidence="7">
    <location>
        <begin position="1019"/>
        <end position="1037"/>
    </location>
</feature>
<dbReference type="InterPro" id="IPR032675">
    <property type="entry name" value="LRR_dom_sf"/>
</dbReference>
<feature type="domain" description="NB-ARC" evidence="8">
    <location>
        <begin position="198"/>
        <end position="357"/>
    </location>
</feature>
<feature type="transmembrane region" description="Helical" evidence="7">
    <location>
        <begin position="1143"/>
        <end position="1163"/>
    </location>
</feature>
<feature type="transmembrane region" description="Helical" evidence="7">
    <location>
        <begin position="1313"/>
        <end position="1334"/>
    </location>
</feature>
<accession>A0A811NV89</accession>
<dbReference type="InterPro" id="IPR027417">
    <property type="entry name" value="P-loop_NTPase"/>
</dbReference>
<feature type="transmembrane region" description="Helical" evidence="7">
    <location>
        <begin position="1109"/>
        <end position="1131"/>
    </location>
</feature>
<evidence type="ECO:0000259" key="10">
    <source>
        <dbReference type="Pfam" id="PF23559"/>
    </source>
</evidence>
<keyword evidence="7" id="KW-0812">Transmembrane</keyword>
<evidence type="ECO:0000259" key="8">
    <source>
        <dbReference type="Pfam" id="PF00931"/>
    </source>
</evidence>
<evidence type="ECO:0000256" key="3">
    <source>
        <dbReference type="ARBA" id="ARBA00022737"/>
    </source>
</evidence>
<dbReference type="Pfam" id="PF18052">
    <property type="entry name" value="Rx_N"/>
    <property type="match status" value="1"/>
</dbReference>
<dbReference type="FunFam" id="1.10.10.10:FF:000322">
    <property type="entry name" value="Probable disease resistance protein At1g63360"/>
    <property type="match status" value="1"/>
</dbReference>
<protein>
    <recommendedName>
        <fullName evidence="14">NB-ARC domain-containing protein</fullName>
    </recommendedName>
</protein>
<keyword evidence="5" id="KW-0611">Plant defense</keyword>
<evidence type="ECO:0000256" key="7">
    <source>
        <dbReference type="SAM" id="Phobius"/>
    </source>
</evidence>
<evidence type="ECO:0000313" key="13">
    <source>
        <dbReference type="Proteomes" id="UP000604825"/>
    </source>
</evidence>
<evidence type="ECO:0000256" key="1">
    <source>
        <dbReference type="ARBA" id="ARBA00008894"/>
    </source>
</evidence>
<dbReference type="InterPro" id="IPR055414">
    <property type="entry name" value="LRR_R13L4/SHOC2-like"/>
</dbReference>
<feature type="transmembrane region" description="Helical" evidence="7">
    <location>
        <begin position="1169"/>
        <end position="1189"/>
    </location>
</feature>
<feature type="domain" description="Disease resistance R13L4/SHOC-2-like LRR" evidence="11">
    <location>
        <begin position="550"/>
        <end position="897"/>
    </location>
</feature>
<dbReference type="Pfam" id="PF23559">
    <property type="entry name" value="WHD_DRP"/>
    <property type="match status" value="1"/>
</dbReference>
<feature type="domain" description="Disease resistance N-terminal" evidence="9">
    <location>
        <begin position="11"/>
        <end position="87"/>
    </location>
</feature>
<feature type="transmembrane region" description="Helical" evidence="7">
    <location>
        <begin position="1273"/>
        <end position="1293"/>
    </location>
</feature>
<gene>
    <name evidence="12" type="ORF">NCGR_LOCUS21509</name>
</gene>
<dbReference type="GO" id="GO:0042742">
    <property type="term" value="P:defense response to bacterium"/>
    <property type="evidence" value="ECO:0007669"/>
    <property type="project" value="UniProtKB-ARBA"/>
</dbReference>
<keyword evidence="7" id="KW-0472">Membrane</keyword>
<comment type="caution">
    <text evidence="12">The sequence shown here is derived from an EMBL/GenBank/DDBJ whole genome shotgun (WGS) entry which is preliminary data.</text>
</comment>
<dbReference type="Pfam" id="PF23598">
    <property type="entry name" value="LRR_14"/>
    <property type="match status" value="1"/>
</dbReference>
<dbReference type="InterPro" id="IPR036388">
    <property type="entry name" value="WH-like_DNA-bd_sf"/>
</dbReference>
<evidence type="ECO:0000256" key="4">
    <source>
        <dbReference type="ARBA" id="ARBA00022741"/>
    </source>
</evidence>
<sequence>MVITVSAISGVLDSLPKKLQQLEQQSFALSGLDHQSIGRLKDEVELIRGAFEQYSTLENPTEFTRQWAQKVREVAFGIEESIDRYINGVGDAGNNVASGGIAGTLSRLAGNLVGKIKLGPAHRRSISDELKLQQERLHVQFLEKPTIMGTTTAQPDLYSPRTTATNTDLQLASRPPLVGMDDARKDVTAMVLDGDSAAGIKVISIVGMPGAGKTTLAKEVYCEIREHFQHRAFVSVGRSPDALCKILQGLLSDVADGNYRVLYQDAINMDELKLKAIIRDRLQHKRYLFVLDDLWSTEAWQEVWSCFPKNNLGSRIVTTTRIEGVAKACCSSHSDCVFRIPLLNESDSETLFYGMTFGSKNDCPPGLRDASMHILRKCNGLPLAIVNIAAALNKTSPASALKDFEMNSQPNKSTIFPEKREIRRQRLIRRWIAEGFIDEEHGVDKEETAKNYFDELINRNLIQPVQVDYDGNARSCRVHPVMLDFIVCKSMEENFVTLVHPGAGGRRQDDHTPSSNSAIRWLSVQCKANNEEDQGHGTAAQTKGSAGLSHTRSLSVFGEVGAMPQLKKMEMLRVLDLEDCQGSLDPSIDVLPMLFLLRYLSLRGTDVSRLPAKIGSLRHLETIDIRSTRIQELPPSIVDLHNLVHLLAGMISLPRGVGKLTALRTLSFADIMKSTASAVQELADLTNLMELAIFCSQEYKVNNLLTVLQKLAGHRLRSLIVASSSGCWMESLHSLPTPPRYSLQRFKIDGLNDAIPKLVASSCVNLVEMDINFQELSAEGLSVLESIDSLLRLCLRIVSVEQEQLTFRGFPGLKELCFRCRNLPSLSFSAGSLPMLQQLELNFQECSSSSSQEPTVSGVEYLPSLMQAVVAFPREDVGTKVVADVRKAALVHPKHPHVVVKTGKEVSSVGDTEFEELHRLSSHTFVVPQGEKKSNTDSLHENLLRMQIMSIISWFSNAQKSNAGQSGLLFGLLCVLLVLEYLRVLRPESNRFKGIGIYVDTGVSVIIAYVLLILINFQYYILVPFPICLLGFIAYLWKKILVKGKLQQQCKRSEDTKNSEELEAAQGCLSITKDDLEQDRKKIEDLLSTALVPYFVLLISALYGDGSPVLSHFLLFSCCALGMLALMYSRLADDVSPGLTRPLRWIQMVYMVMMFITVHTMAGEWLGEVVALVCIPELIAGLVWFSTFLHGGSSYRAAAGKVATDNDGFLFIPLGAGLASLTSTYGYEGDFLGSWYTEAMVSCAVAGCMLYLSLWMISRWPGSIPGSDKATQLLKFPANICLTGACLMLFALFAQKTLAHGLFGLDDHINPGLLKYLPGIYFSTAVAWLVAFYVKRRAAR</sequence>
<feature type="domain" description="Disease resistance protein winged helix" evidence="10">
    <location>
        <begin position="415"/>
        <end position="486"/>
    </location>
</feature>
<feature type="transmembrane region" description="Helical" evidence="7">
    <location>
        <begin position="1233"/>
        <end position="1252"/>
    </location>
</feature>
<dbReference type="GO" id="GO:0043531">
    <property type="term" value="F:ADP binding"/>
    <property type="evidence" value="ECO:0007669"/>
    <property type="project" value="InterPro"/>
</dbReference>
<dbReference type="Gene3D" id="3.80.10.10">
    <property type="entry name" value="Ribonuclease Inhibitor"/>
    <property type="match status" value="1"/>
</dbReference>
<dbReference type="Gene3D" id="3.40.50.300">
    <property type="entry name" value="P-loop containing nucleotide triphosphate hydrolases"/>
    <property type="match status" value="1"/>
</dbReference>
<dbReference type="Gene3D" id="1.20.5.4130">
    <property type="match status" value="1"/>
</dbReference>
<evidence type="ECO:0000259" key="9">
    <source>
        <dbReference type="Pfam" id="PF18052"/>
    </source>
</evidence>
<comment type="similarity">
    <text evidence="1">Belongs to the disease resistance NB-LRR family.</text>
</comment>
<dbReference type="PANTHER" id="PTHR23155">
    <property type="entry name" value="DISEASE RESISTANCE PROTEIN RP"/>
    <property type="match status" value="1"/>
</dbReference>
<keyword evidence="6" id="KW-0175">Coiled coil</keyword>
<dbReference type="EMBL" id="CAJGYO010000005">
    <property type="protein sequence ID" value="CAD6231411.1"/>
    <property type="molecule type" value="Genomic_DNA"/>
</dbReference>
<dbReference type="InterPro" id="IPR044974">
    <property type="entry name" value="Disease_R_plants"/>
</dbReference>
<organism evidence="12 13">
    <name type="scientific">Miscanthus lutarioriparius</name>
    <dbReference type="NCBI Taxonomy" id="422564"/>
    <lineage>
        <taxon>Eukaryota</taxon>
        <taxon>Viridiplantae</taxon>
        <taxon>Streptophyta</taxon>
        <taxon>Embryophyta</taxon>
        <taxon>Tracheophyta</taxon>
        <taxon>Spermatophyta</taxon>
        <taxon>Magnoliopsida</taxon>
        <taxon>Liliopsida</taxon>
        <taxon>Poales</taxon>
        <taxon>Poaceae</taxon>
        <taxon>PACMAD clade</taxon>
        <taxon>Panicoideae</taxon>
        <taxon>Andropogonodae</taxon>
        <taxon>Andropogoneae</taxon>
        <taxon>Saccharinae</taxon>
        <taxon>Miscanthus</taxon>
    </lineage>
</organism>
<dbReference type="PANTHER" id="PTHR23155:SF1228">
    <property type="entry name" value="NB-ARC DOMAIN CONTAINING PROTEIN, EXPRESSED"/>
    <property type="match status" value="1"/>
</dbReference>
<dbReference type="Gene3D" id="1.10.8.430">
    <property type="entry name" value="Helical domain of apoptotic protease-activating factors"/>
    <property type="match status" value="1"/>
</dbReference>
<evidence type="ECO:0000256" key="5">
    <source>
        <dbReference type="ARBA" id="ARBA00022821"/>
    </source>
</evidence>
<dbReference type="GO" id="GO:0009626">
    <property type="term" value="P:plant-type hypersensitive response"/>
    <property type="evidence" value="ECO:0007669"/>
    <property type="project" value="UniProtKB-ARBA"/>
</dbReference>
<evidence type="ECO:0000313" key="12">
    <source>
        <dbReference type="EMBL" id="CAD6231411.1"/>
    </source>
</evidence>
<dbReference type="PRINTS" id="PR00364">
    <property type="entry name" value="DISEASERSIST"/>
</dbReference>
<evidence type="ECO:0000256" key="2">
    <source>
        <dbReference type="ARBA" id="ARBA00022614"/>
    </source>
</evidence>
<keyword evidence="4" id="KW-0547">Nucleotide-binding</keyword>
<proteinExistence type="inferred from homology"/>
<dbReference type="Gene3D" id="1.10.10.10">
    <property type="entry name" value="Winged helix-like DNA-binding domain superfamily/Winged helix DNA-binding domain"/>
    <property type="match status" value="1"/>
</dbReference>
<dbReference type="SUPFAM" id="SSF52540">
    <property type="entry name" value="P-loop containing nucleoside triphosphate hydrolases"/>
    <property type="match status" value="1"/>
</dbReference>